<comment type="caution">
    <text evidence="1">The sequence shown here is derived from an EMBL/GenBank/DDBJ whole genome shotgun (WGS) entry which is preliminary data.</text>
</comment>
<proteinExistence type="predicted"/>
<gene>
    <name evidence="1" type="ORF">B296_00043058</name>
</gene>
<sequence length="101" mass="11233">MNDAPVHIPCFLIDDASMSTGASLMPCCHFSTLERWVGEKNDAWEVAAYRVPKHDCELYDCVGGLLLDSMQSMVIGVDEEPNRETLLKKIGDVPTVEEFVT</sequence>
<organism evidence="1 2">
    <name type="scientific">Ensete ventricosum</name>
    <name type="common">Abyssinian banana</name>
    <name type="synonym">Musa ensete</name>
    <dbReference type="NCBI Taxonomy" id="4639"/>
    <lineage>
        <taxon>Eukaryota</taxon>
        <taxon>Viridiplantae</taxon>
        <taxon>Streptophyta</taxon>
        <taxon>Embryophyta</taxon>
        <taxon>Tracheophyta</taxon>
        <taxon>Spermatophyta</taxon>
        <taxon>Magnoliopsida</taxon>
        <taxon>Liliopsida</taxon>
        <taxon>Zingiberales</taxon>
        <taxon>Musaceae</taxon>
        <taxon>Ensete</taxon>
    </lineage>
</organism>
<protein>
    <submittedName>
        <fullName evidence="1">Uncharacterized protein</fullName>
    </submittedName>
</protein>
<reference evidence="1 2" key="1">
    <citation type="journal article" date="2014" name="Agronomy (Basel)">
        <title>A Draft Genome Sequence for Ensete ventricosum, the Drought-Tolerant Tree Against Hunger.</title>
        <authorList>
            <person name="Harrison J."/>
            <person name="Moore K.A."/>
            <person name="Paszkiewicz K."/>
            <person name="Jones T."/>
            <person name="Grant M."/>
            <person name="Ambacheew D."/>
            <person name="Muzemil S."/>
            <person name="Studholme D.J."/>
        </authorList>
    </citation>
    <scope>NUCLEOTIDE SEQUENCE [LARGE SCALE GENOMIC DNA]</scope>
</reference>
<evidence type="ECO:0000313" key="1">
    <source>
        <dbReference type="EMBL" id="RRT36342.1"/>
    </source>
</evidence>
<name>A0A426XA50_ENSVE</name>
<dbReference type="AlphaFoldDB" id="A0A426XA50"/>
<dbReference type="Proteomes" id="UP000287651">
    <property type="component" value="Unassembled WGS sequence"/>
</dbReference>
<accession>A0A426XA50</accession>
<evidence type="ECO:0000313" key="2">
    <source>
        <dbReference type="Proteomes" id="UP000287651"/>
    </source>
</evidence>
<dbReference type="EMBL" id="AMZH03023729">
    <property type="protein sequence ID" value="RRT36342.1"/>
    <property type="molecule type" value="Genomic_DNA"/>
</dbReference>